<organism evidence="2 3">
    <name type="scientific">Colletotrichum orchidophilum</name>
    <dbReference type="NCBI Taxonomy" id="1209926"/>
    <lineage>
        <taxon>Eukaryota</taxon>
        <taxon>Fungi</taxon>
        <taxon>Dikarya</taxon>
        <taxon>Ascomycota</taxon>
        <taxon>Pezizomycotina</taxon>
        <taxon>Sordariomycetes</taxon>
        <taxon>Hypocreomycetidae</taxon>
        <taxon>Glomerellales</taxon>
        <taxon>Glomerellaceae</taxon>
        <taxon>Colletotrichum</taxon>
    </lineage>
</organism>
<feature type="region of interest" description="Disordered" evidence="1">
    <location>
        <begin position="244"/>
        <end position="293"/>
    </location>
</feature>
<sequence>MASLQDRSRPTTENQPFFSELLGATEMTGQDATPEFPPGRALHLWHVQNSAEANSSIMPSNLEALLLQRQRSRKDQPKVSDAPTSPTASSSASQHSTETSCSAFDGVENCRDYHHPSKNGIPLRAPTAPAADRRRQISLHYGSAHHFSDDNRPPPNAPTGPAADRRQAAKVATVPHQTAPSHCQSFTWRSRQAALTDRFRKVQAEMERLGFGRSPAAPDTPEEYLKTILAEKERQIQRKAALVQAMKTKREQQKRARQKGASSGHTSGNEPASAQDPTSAYEPISGPELTSANSHPLYGADRCWNIQYTEMMDTPQDHHAEWPTLAMFKEAGRRTFDNRCLPLPNQHHVQDQAYMPLSDAAWEERESLSHQGNIIDLGEISILSLAAGTEIETGPACDIDSESLNDWTREIINEIVLEGEDCGVTTAHES</sequence>
<feature type="region of interest" description="Disordered" evidence="1">
    <location>
        <begin position="68"/>
        <end position="100"/>
    </location>
</feature>
<name>A0A1G4AVN6_9PEZI</name>
<feature type="region of interest" description="Disordered" evidence="1">
    <location>
        <begin position="144"/>
        <end position="180"/>
    </location>
</feature>
<evidence type="ECO:0000313" key="2">
    <source>
        <dbReference type="EMBL" id="OHE93227.1"/>
    </source>
</evidence>
<comment type="caution">
    <text evidence="2">The sequence shown here is derived from an EMBL/GenBank/DDBJ whole genome shotgun (WGS) entry which is preliminary data.</text>
</comment>
<keyword evidence="3" id="KW-1185">Reference proteome</keyword>
<evidence type="ECO:0000313" key="3">
    <source>
        <dbReference type="Proteomes" id="UP000176998"/>
    </source>
</evidence>
<dbReference type="OrthoDB" id="1703270at2759"/>
<dbReference type="EMBL" id="MJBS01000125">
    <property type="protein sequence ID" value="OHE93227.1"/>
    <property type="molecule type" value="Genomic_DNA"/>
</dbReference>
<accession>A0A1G4AVN6</accession>
<reference evidence="2 3" key="1">
    <citation type="submission" date="2016-09" db="EMBL/GenBank/DDBJ databases">
        <authorList>
            <person name="Capua I."/>
            <person name="De Benedictis P."/>
            <person name="Joannis T."/>
            <person name="Lombin L.H."/>
            <person name="Cattoli G."/>
        </authorList>
    </citation>
    <scope>NUCLEOTIDE SEQUENCE [LARGE SCALE GENOMIC DNA]</scope>
    <source>
        <strain evidence="2 3">IMI 309357</strain>
    </source>
</reference>
<dbReference type="Proteomes" id="UP000176998">
    <property type="component" value="Unassembled WGS sequence"/>
</dbReference>
<feature type="compositionally biased region" description="Polar residues" evidence="1">
    <location>
        <begin position="260"/>
        <end position="278"/>
    </location>
</feature>
<dbReference type="RefSeq" id="XP_022470393.1">
    <property type="nucleotide sequence ID" value="XM_022623076.1"/>
</dbReference>
<feature type="region of interest" description="Disordered" evidence="1">
    <location>
        <begin position="113"/>
        <end position="132"/>
    </location>
</feature>
<gene>
    <name evidence="2" type="ORF">CORC01_11452</name>
</gene>
<protein>
    <submittedName>
        <fullName evidence="2">Uncharacterized protein</fullName>
    </submittedName>
</protein>
<feature type="compositionally biased region" description="Low complexity" evidence="1">
    <location>
        <begin position="80"/>
        <end position="100"/>
    </location>
</feature>
<evidence type="ECO:0000256" key="1">
    <source>
        <dbReference type="SAM" id="MobiDB-lite"/>
    </source>
</evidence>
<dbReference type="STRING" id="1209926.A0A1G4AVN6"/>
<proteinExistence type="predicted"/>
<dbReference type="AlphaFoldDB" id="A0A1G4AVN6"/>
<dbReference type="GeneID" id="34564586"/>